<sequence>MAFVRDTQYPWRTQALAGFPVRFAEYKFGSRSKEVLPASGVDASPSGINSFIEHERPYLVPTEVAAGAARSGKLRSVAEVVDVSGPKGLDGAVAIHADIDYDLFQKDTAAQLTTEGTSFRVSPGVDESKRQAMEISESVEDFAKAVGIRLPRMVSTGTTPVQAMGPGVSYNQFEALRWAVARDAGQSDYGLRLHNLARIVAHAHVWRLRNQAVRATPSMGRTKFQAIMSAELPQIDSQRFLNDCWLYVGDETDPKYKAFLLMGVQGLQYYVDGAQQTVYSRLVSDPELVDQNVTFVLRSGQMTYPTIASYREVLQSPELCLAYYYAYAASLGIGVGATHVLLQTILAPHIYNDAAVLPYRSRHPRLDAATYLLRTGGGTVSQVVGGCARLIYSAPVIATRYLAGVGAVLGGFARGVGISQPDVVAQVVGAVSDANTAREVSACVWSCVTGGYVALEWLDPFRPDPNDGIVNAISCYRQYLHLLGQARRAPAEALRGVFFDGVDMSNAIPGVAFQGSGEDRFKETLVYQLAAGTALKCRAEPDTPALFGSNPAALQLLRTWRAVVHWVRYNLVATEEATPARALSPPPRVDTPVGPVLTFAHAVPPTDTLPERGRSPSVVSQTTVRPLVLDSGKVPSGPGSSTASKARPPGGITAATPSTRGTLPAASGGGPTTPRQPAPVRGEAPRQSPTGSSQKGSPQSSDTVSVRGVGP</sequence>
<reference evidence="2" key="1">
    <citation type="journal article" date="2018" name="PLoS ONE">
        <title>A novel chrysovirus from a clinical isolate of Aspergillus thermomutatus affects sporulation.</title>
        <authorList>
            <person name="Ejmal M.A."/>
            <person name="Holland D.J."/>
            <person name="MacDiarmid R.M."/>
            <person name="Pearson M.N."/>
        </authorList>
    </citation>
    <scope>NUCLEOTIDE SEQUENCE</scope>
    <source>
        <strain evidence="2">NZCV1</strain>
    </source>
</reference>
<evidence type="ECO:0000256" key="1">
    <source>
        <dbReference type="SAM" id="MobiDB-lite"/>
    </source>
</evidence>
<proteinExistence type="predicted"/>
<dbReference type="EMBL" id="MF045844">
    <property type="protein sequence ID" value="AWC67510.1"/>
    <property type="molecule type" value="Genomic_RNA"/>
</dbReference>
<feature type="region of interest" description="Disordered" evidence="1">
    <location>
        <begin position="601"/>
        <end position="711"/>
    </location>
</feature>
<dbReference type="Proteomes" id="UP000680218">
    <property type="component" value="Genome"/>
</dbReference>
<evidence type="ECO:0000313" key="3">
    <source>
        <dbReference type="Proteomes" id="UP000680218"/>
    </source>
</evidence>
<dbReference type="GeneID" id="65246873"/>
<name>A0A3Q8EW04_9VIRU</name>
<evidence type="ECO:0000313" key="2">
    <source>
        <dbReference type="EMBL" id="AWC67510.1"/>
    </source>
</evidence>
<feature type="compositionally biased region" description="Polar residues" evidence="1">
    <location>
        <begin position="687"/>
        <end position="704"/>
    </location>
</feature>
<keyword evidence="3" id="KW-1185">Reference proteome</keyword>
<organism evidence="2 3">
    <name type="scientific">Betachrysovirus aspergilli</name>
    <dbReference type="NCBI Taxonomy" id="2164061"/>
    <lineage>
        <taxon>Viruses</taxon>
        <taxon>Riboviria</taxon>
        <taxon>Orthornavirae</taxon>
        <taxon>Duplornaviricota</taxon>
        <taxon>Chrymotiviricetes</taxon>
        <taxon>Ghabrivirales</taxon>
        <taxon>Alphatotivirineae</taxon>
        <taxon>Chrysoviridae</taxon>
        <taxon>Betachrysovirus</taxon>
    </lineage>
</organism>
<accession>A0A3Q8EW04</accession>
<gene>
    <name evidence="2" type="primary">ORF4</name>
</gene>
<dbReference type="KEGG" id="vg:65246873"/>
<protein>
    <submittedName>
        <fullName evidence="2">Uncharacterized protein</fullName>
    </submittedName>
</protein>
<dbReference type="RefSeq" id="YP_010088027.1">
    <property type="nucleotide sequence ID" value="NC_055607.1"/>
</dbReference>